<geneLocation type="plasmid" evidence="1 2">
    <name>pAUEa</name>
</geneLocation>
<protein>
    <submittedName>
        <fullName evidence="1">Uncharacterized protein</fullName>
    </submittedName>
</protein>
<dbReference type="Proteomes" id="UP001060919">
    <property type="component" value="Plasmid pAUEa"/>
</dbReference>
<organism evidence="1 2">
    <name type="scientific">Aureispira anguillae</name>
    <dbReference type="NCBI Taxonomy" id="2864201"/>
    <lineage>
        <taxon>Bacteria</taxon>
        <taxon>Pseudomonadati</taxon>
        <taxon>Bacteroidota</taxon>
        <taxon>Saprospiria</taxon>
        <taxon>Saprospirales</taxon>
        <taxon>Saprospiraceae</taxon>
        <taxon>Aureispira</taxon>
    </lineage>
</organism>
<proteinExistence type="predicted"/>
<evidence type="ECO:0000313" key="1">
    <source>
        <dbReference type="EMBL" id="BDS15606.1"/>
    </source>
</evidence>
<dbReference type="RefSeq" id="WP_264793677.1">
    <property type="nucleotide sequence ID" value="NZ_AP026868.1"/>
</dbReference>
<keyword evidence="2" id="KW-1185">Reference proteome</keyword>
<sequence length="488" mass="57802">MTREEKRYFKLYIRGLGKIEGHQSILFDYLSKQGDFDEVSIKKKLKTIFPSQNKSALQINTYQNIIKSLNLFHANTYAETKILDLLKTIKLLYVKNLFSLTIPEIEKAKKLAIEHKYVALLPQILFWEFRVKGQAFSFHHTSMDAIQEKFQEFEQALLELQNVYTYTKSWTQFYIYVRHYFSTKGGENETNPDCIQNLPQPLHLHATILDSKTKTLQAYISNDYKSGIDYMTTALHEMEQSPQVIKEYFHDYVGCLYRIIGNSIATKQWDKSQLYLKKLKETPKVLWTPTIRAIYSELLFHYNFRFGDLKANQEAQNIAIDLLTNHKQQLSLSIIRDLMLAIAVSFFYQKNYDKCIDYLTRLETIKYDDINMKNTIKIMLMLTHYEKKEYILLPYIIRSNYRFFKKNEPRRDFGYTITKSLSKVSKIISKEKVTQIFIALRTELAQNHKSYYNGNLMFFDIRAWLNSKINNISIEASLIEHRNKDILD</sequence>
<name>A0A916DWL8_9BACT</name>
<reference evidence="1" key="1">
    <citation type="submission" date="2022-09" db="EMBL/GenBank/DDBJ databases">
        <title>Aureispira anguillicida sp. nov., isolated from Leptocephalus of Japanese eel Anguilla japonica.</title>
        <authorList>
            <person name="Yuasa K."/>
            <person name="Mekata T."/>
            <person name="Ikunari K."/>
        </authorList>
    </citation>
    <scope>NUCLEOTIDE SEQUENCE</scope>
    <source>
        <strain evidence="1">EL160426</strain>
        <plasmid evidence="1">pAUEa</plasmid>
    </source>
</reference>
<dbReference type="KEGG" id="aup:AsAng_0063900"/>
<dbReference type="EMBL" id="AP026868">
    <property type="protein sequence ID" value="BDS15606.1"/>
    <property type="molecule type" value="Genomic_DNA"/>
</dbReference>
<gene>
    <name evidence="1" type="ORF">AsAng_0063900</name>
</gene>
<evidence type="ECO:0000313" key="2">
    <source>
        <dbReference type="Proteomes" id="UP001060919"/>
    </source>
</evidence>
<accession>A0A916DWL8</accession>
<keyword evidence="1" id="KW-0614">Plasmid</keyword>
<dbReference type="AlphaFoldDB" id="A0A916DWL8"/>